<feature type="region of interest" description="Disordered" evidence="1">
    <location>
        <begin position="1"/>
        <end position="25"/>
    </location>
</feature>
<dbReference type="Proteomes" id="UP001341281">
    <property type="component" value="Chromosome 09"/>
</dbReference>
<dbReference type="AlphaFoldDB" id="A0AAQ3UG49"/>
<organism evidence="2 3">
    <name type="scientific">Paspalum notatum var. saurae</name>
    <dbReference type="NCBI Taxonomy" id="547442"/>
    <lineage>
        <taxon>Eukaryota</taxon>
        <taxon>Viridiplantae</taxon>
        <taxon>Streptophyta</taxon>
        <taxon>Embryophyta</taxon>
        <taxon>Tracheophyta</taxon>
        <taxon>Spermatophyta</taxon>
        <taxon>Magnoliopsida</taxon>
        <taxon>Liliopsida</taxon>
        <taxon>Poales</taxon>
        <taxon>Poaceae</taxon>
        <taxon>PACMAD clade</taxon>
        <taxon>Panicoideae</taxon>
        <taxon>Andropogonodae</taxon>
        <taxon>Paspaleae</taxon>
        <taxon>Paspalinae</taxon>
        <taxon>Paspalum</taxon>
    </lineage>
</organism>
<name>A0AAQ3UG49_PASNO</name>
<protein>
    <submittedName>
        <fullName evidence="2">Uncharacterized protein</fullName>
    </submittedName>
</protein>
<reference evidence="2 3" key="1">
    <citation type="submission" date="2024-02" db="EMBL/GenBank/DDBJ databases">
        <title>High-quality chromosome-scale genome assembly of Pensacola bahiagrass (Paspalum notatum Flugge var. saurae).</title>
        <authorList>
            <person name="Vega J.M."/>
            <person name="Podio M."/>
            <person name="Orjuela J."/>
            <person name="Siena L.A."/>
            <person name="Pessino S.C."/>
            <person name="Combes M.C."/>
            <person name="Mariac C."/>
            <person name="Albertini E."/>
            <person name="Pupilli F."/>
            <person name="Ortiz J.P.A."/>
            <person name="Leblanc O."/>
        </authorList>
    </citation>
    <scope>NUCLEOTIDE SEQUENCE [LARGE SCALE GENOMIC DNA]</scope>
    <source>
        <strain evidence="2">R1</strain>
        <tissue evidence="2">Leaf</tissue>
    </source>
</reference>
<dbReference type="EMBL" id="CP144753">
    <property type="protein sequence ID" value="WVZ91857.1"/>
    <property type="molecule type" value="Genomic_DNA"/>
</dbReference>
<proteinExistence type="predicted"/>
<accession>A0AAQ3UG49</accession>
<evidence type="ECO:0000313" key="3">
    <source>
        <dbReference type="Proteomes" id="UP001341281"/>
    </source>
</evidence>
<evidence type="ECO:0000256" key="1">
    <source>
        <dbReference type="SAM" id="MobiDB-lite"/>
    </source>
</evidence>
<dbReference type="EMBL" id="CP144753">
    <property type="protein sequence ID" value="WVZ91859.1"/>
    <property type="molecule type" value="Genomic_DNA"/>
</dbReference>
<gene>
    <name evidence="2" type="ORF">U9M48_037977</name>
</gene>
<sequence>MRSLLVGGQGKASTPPPPPPSASYETRRSLLHFPTSSLSSAAAGLLLPDNVELPRRHSLEPGPGGRLEPAL</sequence>
<keyword evidence="3" id="KW-1185">Reference proteome</keyword>
<evidence type="ECO:0000313" key="2">
    <source>
        <dbReference type="EMBL" id="WVZ91859.1"/>
    </source>
</evidence>